<accession>A0ABP9Z907</accession>
<protein>
    <recommendedName>
        <fullName evidence="4">Homeobox domain-containing protein</fullName>
    </recommendedName>
</protein>
<keyword evidence="6" id="KW-1185">Reference proteome</keyword>
<keyword evidence="1 2" id="KW-0539">Nucleus</keyword>
<keyword evidence="1 2" id="KW-0238">DNA-binding</keyword>
<proteinExistence type="predicted"/>
<evidence type="ECO:0000256" key="1">
    <source>
        <dbReference type="PROSITE-ProRule" id="PRU00108"/>
    </source>
</evidence>
<feature type="domain" description="Homeobox" evidence="4">
    <location>
        <begin position="145"/>
        <end position="209"/>
    </location>
</feature>
<evidence type="ECO:0000256" key="3">
    <source>
        <dbReference type="SAM" id="MobiDB-lite"/>
    </source>
</evidence>
<evidence type="ECO:0000256" key="2">
    <source>
        <dbReference type="RuleBase" id="RU000682"/>
    </source>
</evidence>
<keyword evidence="1 2" id="KW-0371">Homeobox</keyword>
<feature type="region of interest" description="Disordered" evidence="3">
    <location>
        <begin position="15"/>
        <end position="49"/>
    </location>
</feature>
<sequence length="249" mass="28243">MNQVYGELQEWKIPSSNEYISDSESPLSLLPSPKTPSSSPDLTEEDMPDTSLQLQYLEKDPLKVEETLTSNQQDHIIASNETIACIRPQSVSIVWSNNHKTTIHISPVTNEPEPTAATAAAATVAATADTSTTTTTTTTTATTVQKKRRTTTSYDVQTSLYLKSVFFEVYSKQKKLTKEQRMQVQQRTGLPSRNITYWFSNHKRRFKNTLQVYRQAVEESHGAVGNYRDFIRWRRNHDLPDQVTQAELA</sequence>
<dbReference type="InterPro" id="IPR009057">
    <property type="entry name" value="Homeodomain-like_sf"/>
</dbReference>
<reference evidence="5 6" key="1">
    <citation type="submission" date="2024-04" db="EMBL/GenBank/DDBJ databases">
        <title>genome sequences of Mucor flavus KT1a and Helicostylum pulchrum KT1b strains isolated from the surface of a dry-aged beef.</title>
        <authorList>
            <person name="Toyotome T."/>
            <person name="Hosono M."/>
            <person name="Torimaru M."/>
            <person name="Fukuda K."/>
            <person name="Mikami N."/>
        </authorList>
    </citation>
    <scope>NUCLEOTIDE SEQUENCE [LARGE SCALE GENOMIC DNA]</scope>
    <source>
        <strain evidence="5 6">KT1a</strain>
    </source>
</reference>
<evidence type="ECO:0000313" key="5">
    <source>
        <dbReference type="EMBL" id="GAA5815608.1"/>
    </source>
</evidence>
<dbReference type="EMBL" id="BAABUK010000027">
    <property type="protein sequence ID" value="GAA5815608.1"/>
    <property type="molecule type" value="Genomic_DNA"/>
</dbReference>
<evidence type="ECO:0000313" key="6">
    <source>
        <dbReference type="Proteomes" id="UP001473302"/>
    </source>
</evidence>
<dbReference type="InterPro" id="IPR001356">
    <property type="entry name" value="HD"/>
</dbReference>
<comment type="subcellular location">
    <subcellularLocation>
        <location evidence="1 2">Nucleus</location>
    </subcellularLocation>
</comment>
<dbReference type="Gene3D" id="1.10.10.60">
    <property type="entry name" value="Homeodomain-like"/>
    <property type="match status" value="1"/>
</dbReference>
<organism evidence="5 6">
    <name type="scientific">Mucor flavus</name>
    <dbReference type="NCBI Taxonomy" id="439312"/>
    <lineage>
        <taxon>Eukaryota</taxon>
        <taxon>Fungi</taxon>
        <taxon>Fungi incertae sedis</taxon>
        <taxon>Mucoromycota</taxon>
        <taxon>Mucoromycotina</taxon>
        <taxon>Mucoromycetes</taxon>
        <taxon>Mucorales</taxon>
        <taxon>Mucorineae</taxon>
        <taxon>Mucoraceae</taxon>
        <taxon>Mucor</taxon>
    </lineage>
</organism>
<dbReference type="SUPFAM" id="SSF46689">
    <property type="entry name" value="Homeodomain-like"/>
    <property type="match status" value="1"/>
</dbReference>
<comment type="caution">
    <text evidence="5">The sequence shown here is derived from an EMBL/GenBank/DDBJ whole genome shotgun (WGS) entry which is preliminary data.</text>
</comment>
<dbReference type="SMART" id="SM00389">
    <property type="entry name" value="HOX"/>
    <property type="match status" value="1"/>
</dbReference>
<dbReference type="Pfam" id="PF00046">
    <property type="entry name" value="Homeodomain"/>
    <property type="match status" value="1"/>
</dbReference>
<dbReference type="Proteomes" id="UP001473302">
    <property type="component" value="Unassembled WGS sequence"/>
</dbReference>
<dbReference type="CDD" id="cd00086">
    <property type="entry name" value="homeodomain"/>
    <property type="match status" value="1"/>
</dbReference>
<feature type="DNA-binding region" description="Homeobox" evidence="1">
    <location>
        <begin position="147"/>
        <end position="210"/>
    </location>
</feature>
<evidence type="ECO:0000259" key="4">
    <source>
        <dbReference type="PROSITE" id="PS50071"/>
    </source>
</evidence>
<feature type="compositionally biased region" description="Low complexity" evidence="3">
    <location>
        <begin position="22"/>
        <end position="41"/>
    </location>
</feature>
<name>A0ABP9Z907_9FUNG</name>
<dbReference type="PROSITE" id="PS50071">
    <property type="entry name" value="HOMEOBOX_2"/>
    <property type="match status" value="1"/>
</dbReference>
<gene>
    <name evidence="5" type="ORF">MFLAVUS_009120</name>
</gene>